<feature type="non-terminal residue" evidence="1">
    <location>
        <position position="148"/>
    </location>
</feature>
<gene>
    <name evidence="1" type="ORF">BB561_005339</name>
</gene>
<sequence length="148" mass="16323">MPQAGLIEKIKSMGIGGKLLNFIKSLYKNPHMTVRVGCLLSTMLFGMHINDIFDGVDGFYVPGLGKWIPFSAPENTNSNNTEILIVSTDSKKSLLQLWKRKKPNVLPSMGLETAKFMDGIPVARTLILDGIKCSPTPLNRFPEGMESL</sequence>
<evidence type="ECO:0000313" key="2">
    <source>
        <dbReference type="Proteomes" id="UP000245383"/>
    </source>
</evidence>
<organism evidence="1 2">
    <name type="scientific">Smittium simulii</name>
    <dbReference type="NCBI Taxonomy" id="133385"/>
    <lineage>
        <taxon>Eukaryota</taxon>
        <taxon>Fungi</taxon>
        <taxon>Fungi incertae sedis</taxon>
        <taxon>Zoopagomycota</taxon>
        <taxon>Kickxellomycotina</taxon>
        <taxon>Harpellomycetes</taxon>
        <taxon>Harpellales</taxon>
        <taxon>Legeriomycetaceae</taxon>
        <taxon>Smittium</taxon>
    </lineage>
</organism>
<accession>A0A2T9YAV0</accession>
<name>A0A2T9YAV0_9FUNG</name>
<protein>
    <submittedName>
        <fullName evidence="1">Uncharacterized protein</fullName>
    </submittedName>
</protein>
<keyword evidence="2" id="KW-1185">Reference proteome</keyword>
<dbReference type="Proteomes" id="UP000245383">
    <property type="component" value="Unassembled WGS sequence"/>
</dbReference>
<evidence type="ECO:0000313" key="1">
    <source>
        <dbReference type="EMBL" id="PVU89463.1"/>
    </source>
</evidence>
<reference evidence="1 2" key="1">
    <citation type="journal article" date="2018" name="MBio">
        <title>Comparative Genomics Reveals the Core Gene Toolbox for the Fungus-Insect Symbiosis.</title>
        <authorList>
            <person name="Wang Y."/>
            <person name="Stata M."/>
            <person name="Wang W."/>
            <person name="Stajich J.E."/>
            <person name="White M.M."/>
            <person name="Moncalvo J.M."/>
        </authorList>
    </citation>
    <scope>NUCLEOTIDE SEQUENCE [LARGE SCALE GENOMIC DNA]</scope>
    <source>
        <strain evidence="1 2">SWE-8-4</strain>
    </source>
</reference>
<comment type="caution">
    <text evidence="1">The sequence shown here is derived from an EMBL/GenBank/DDBJ whole genome shotgun (WGS) entry which is preliminary data.</text>
</comment>
<dbReference type="EMBL" id="MBFR01000313">
    <property type="protein sequence ID" value="PVU89463.1"/>
    <property type="molecule type" value="Genomic_DNA"/>
</dbReference>
<dbReference type="AlphaFoldDB" id="A0A2T9YAV0"/>
<proteinExistence type="predicted"/>
<dbReference type="OrthoDB" id="8006958at2759"/>